<dbReference type="AlphaFoldDB" id="A0A6P6XVR3"/>
<dbReference type="Gene3D" id="1.10.510.10">
    <property type="entry name" value="Transferase(Phosphotransferase) domain 1"/>
    <property type="match status" value="1"/>
</dbReference>
<dbReference type="PANTHER" id="PTHR24056">
    <property type="entry name" value="CELL DIVISION PROTEIN KINASE"/>
    <property type="match status" value="1"/>
</dbReference>
<dbReference type="GO" id="GO:0005524">
    <property type="term" value="F:ATP binding"/>
    <property type="evidence" value="ECO:0007669"/>
    <property type="project" value="UniProtKB-KW"/>
</dbReference>
<evidence type="ECO:0000256" key="2">
    <source>
        <dbReference type="ARBA" id="ARBA00022527"/>
    </source>
</evidence>
<protein>
    <submittedName>
        <fullName evidence="8">Serine/threonine-protein kinase KIN28-like</fullName>
    </submittedName>
</protein>
<dbReference type="Proteomes" id="UP000515146">
    <property type="component" value="Unplaced"/>
</dbReference>
<dbReference type="SMART" id="SM00220">
    <property type="entry name" value="S_TKc"/>
    <property type="match status" value="1"/>
</dbReference>
<dbReference type="InParanoid" id="A0A6P6XVR3"/>
<keyword evidence="6" id="KW-0067">ATP-binding</keyword>
<keyword evidence="4" id="KW-0547">Nucleotide-binding</keyword>
<dbReference type="PROSITE" id="PS50011">
    <property type="entry name" value="PROTEIN_KINASE_DOM"/>
    <property type="match status" value="1"/>
</dbReference>
<evidence type="ECO:0000256" key="6">
    <source>
        <dbReference type="ARBA" id="ARBA00022840"/>
    </source>
</evidence>
<dbReference type="InterPro" id="IPR000719">
    <property type="entry name" value="Prot_kinase_dom"/>
</dbReference>
<keyword evidence="2" id="KW-0723">Serine/threonine-protein kinase</keyword>
<name>A0A6P6XVR3_DERPT</name>
<dbReference type="GO" id="GO:0004674">
    <property type="term" value="F:protein serine/threonine kinase activity"/>
    <property type="evidence" value="ECO:0007669"/>
    <property type="project" value="UniProtKB-KW"/>
</dbReference>
<proteinExistence type="inferred from homology"/>
<evidence type="ECO:0000313" key="8">
    <source>
        <dbReference type="RefSeq" id="XP_027197068.1"/>
    </source>
</evidence>
<dbReference type="OMA" id="IRYNERW"/>
<dbReference type="SUPFAM" id="SSF56112">
    <property type="entry name" value="Protein kinase-like (PK-like)"/>
    <property type="match status" value="1"/>
</dbReference>
<reference evidence="8" key="1">
    <citation type="submission" date="2025-08" db="UniProtKB">
        <authorList>
            <consortium name="RefSeq"/>
        </authorList>
    </citation>
    <scope>IDENTIFICATION</scope>
    <source>
        <strain evidence="8">Airmid</strain>
    </source>
</reference>
<keyword evidence="3" id="KW-0808">Transferase</keyword>
<evidence type="ECO:0000256" key="1">
    <source>
        <dbReference type="ARBA" id="ARBA00006485"/>
    </source>
</evidence>
<accession>A0A6P6XVR3</accession>
<keyword evidence="5" id="KW-0418">Kinase</keyword>
<dbReference type="InterPro" id="IPR050108">
    <property type="entry name" value="CDK"/>
</dbReference>
<dbReference type="RefSeq" id="XP_027197068.1">
    <property type="nucleotide sequence ID" value="XM_027341267.1"/>
</dbReference>
<dbReference type="GO" id="GO:0005634">
    <property type="term" value="C:nucleus"/>
    <property type="evidence" value="ECO:0007669"/>
    <property type="project" value="TreeGrafter"/>
</dbReference>
<dbReference type="KEGG" id="dpte:113791485"/>
<dbReference type="InterPro" id="IPR011009">
    <property type="entry name" value="Kinase-like_dom_sf"/>
</dbReference>
<sequence length="480" mass="55319">MDRIRLKDRLNTTTTTTTMDSMAIDDSSMMVVTQLPKLSTNSQLMMMMDNHVDDNHQTTGLDSKRKYHFKEKYQIKCHLSAGAHGIILWAMDRHHSNSNHESSNNGHSPNDESSSMTKCSKYDDYFQLENSNQQQQQQQQNPIKHYAIKRIFIRNRIISLKLIREIKSLQFLKGHPNIIEILDVCTSGSTINLVFPLLPTNLTTLIYGPKANQVETHSSTQHSSLLTDQQSICLYFQMLLNGLDHLHRNGIIHRDLKPSNLLIDWNGRLKLADFGQARSIDCFGENSDRIEYSNDVCTRWYRSPELLWGSIHYGFEVDIWSSGCILIEMIQKYPLFRGETDIEQLSLIVRSLGNPEPSEWTKNLPDFNKIQFVQIDSFDMAVDTGLPGWLEKFSEKTGIESYGLSDSRLTLDLISKVIRYNERWTTQNLLKHEYFTKNKQNCFEEEKFLIKPKFIEHLSGPPPPPPPSTTTTTTQADIKV</sequence>
<evidence type="ECO:0000313" key="7">
    <source>
        <dbReference type="Proteomes" id="UP000515146"/>
    </source>
</evidence>
<organism evidence="7 8">
    <name type="scientific">Dermatophagoides pteronyssinus</name>
    <name type="common">European house dust mite</name>
    <dbReference type="NCBI Taxonomy" id="6956"/>
    <lineage>
        <taxon>Eukaryota</taxon>
        <taxon>Metazoa</taxon>
        <taxon>Ecdysozoa</taxon>
        <taxon>Arthropoda</taxon>
        <taxon>Chelicerata</taxon>
        <taxon>Arachnida</taxon>
        <taxon>Acari</taxon>
        <taxon>Acariformes</taxon>
        <taxon>Sarcoptiformes</taxon>
        <taxon>Astigmata</taxon>
        <taxon>Psoroptidia</taxon>
        <taxon>Analgoidea</taxon>
        <taxon>Pyroglyphidae</taxon>
        <taxon>Dermatophagoidinae</taxon>
        <taxon>Dermatophagoides</taxon>
    </lineage>
</organism>
<comment type="similarity">
    <text evidence="1">Belongs to the protein kinase superfamily. CMGC Ser/Thr protein kinase family. CDC2/CDKX subfamily.</text>
</comment>
<dbReference type="Pfam" id="PF00069">
    <property type="entry name" value="Pkinase"/>
    <property type="match status" value="1"/>
</dbReference>
<gene>
    <name evidence="8" type="primary">LOC113791485</name>
</gene>
<dbReference type="InterPro" id="IPR008271">
    <property type="entry name" value="Ser/Thr_kinase_AS"/>
</dbReference>
<dbReference type="OrthoDB" id="63265at2759"/>
<evidence type="ECO:0000256" key="4">
    <source>
        <dbReference type="ARBA" id="ARBA00022741"/>
    </source>
</evidence>
<dbReference type="FunFam" id="1.10.510.10:FF:000624">
    <property type="entry name" value="Mitogen-activated protein kinase"/>
    <property type="match status" value="1"/>
</dbReference>
<keyword evidence="7" id="KW-1185">Reference proteome</keyword>
<dbReference type="Gene3D" id="3.30.200.20">
    <property type="entry name" value="Phosphorylase Kinase, domain 1"/>
    <property type="match status" value="1"/>
</dbReference>
<evidence type="ECO:0000256" key="5">
    <source>
        <dbReference type="ARBA" id="ARBA00022777"/>
    </source>
</evidence>
<evidence type="ECO:0000256" key="3">
    <source>
        <dbReference type="ARBA" id="ARBA00022679"/>
    </source>
</evidence>
<dbReference type="PROSITE" id="PS00108">
    <property type="entry name" value="PROTEIN_KINASE_ST"/>
    <property type="match status" value="1"/>
</dbReference>